<comment type="caution">
    <text evidence="6">Lacks conserved residue(s) required for the propagation of feature annotation.</text>
</comment>
<dbReference type="NCBIfam" id="TIGR02138">
    <property type="entry name" value="phosphate_pstC"/>
    <property type="match status" value="1"/>
</dbReference>
<dbReference type="Pfam" id="PF00528">
    <property type="entry name" value="BPD_transp_1"/>
    <property type="match status" value="1"/>
</dbReference>
<comment type="caution">
    <text evidence="8">The sequence shown here is derived from an EMBL/GenBank/DDBJ whole genome shotgun (WGS) entry which is preliminary data.</text>
</comment>
<keyword evidence="6" id="KW-1003">Cell membrane</keyword>
<evidence type="ECO:0000256" key="5">
    <source>
        <dbReference type="RuleBase" id="RU363032"/>
    </source>
</evidence>
<protein>
    <recommendedName>
        <fullName evidence="6">Phosphate transport system permease protein</fullName>
    </recommendedName>
</protein>
<feature type="domain" description="ABC transmembrane type-1" evidence="7">
    <location>
        <begin position="77"/>
        <end position="289"/>
    </location>
</feature>
<keyword evidence="4 5" id="KW-0472">Membrane</keyword>
<dbReference type="GO" id="GO:0005315">
    <property type="term" value="F:phosphate transmembrane transporter activity"/>
    <property type="evidence" value="ECO:0007669"/>
    <property type="project" value="InterPro"/>
</dbReference>
<dbReference type="SUPFAM" id="SSF161098">
    <property type="entry name" value="MetI-like"/>
    <property type="match status" value="1"/>
</dbReference>
<sequence>MKETQRVLRRAKKEEAFVRHLFFVFSLVAIFTTLGIIGMLFFESFLFFRKVNVLPFLTDTQWTPLFYEQHFGILPLLCGTLLTTGIAVLVAAPLGILIAIFLSEYATPRTRNICKPILEVLAGVPTVVYGYFALLFVTPLLKKVIPSLAGFNALSPGIVMGIMILPLVSSLSEDAMHAVPQSLREAGYALGSTKFEVATKIVFPAAFSGVTASFILALSRAIGETMLVTIAAGSMPQLTLNPLVPVMTMTAFIATVSLGDVPAGTLEYQTIFAVGLVLFLFTFFLNLIARRLRQRFREVYQ</sequence>
<comment type="function">
    <text evidence="6">Part of the binding-protein-dependent transport system for phosphate; probably responsible for the translocation of the substrate across the membrane.</text>
</comment>
<comment type="subcellular location">
    <subcellularLocation>
        <location evidence="1 5">Cell membrane</location>
        <topology evidence="1 5">Multi-pass membrane protein</topology>
    </subcellularLocation>
</comment>
<evidence type="ECO:0000256" key="4">
    <source>
        <dbReference type="ARBA" id="ARBA00023136"/>
    </source>
</evidence>
<proteinExistence type="inferred from homology"/>
<dbReference type="GO" id="GO:0006817">
    <property type="term" value="P:phosphate ion transport"/>
    <property type="evidence" value="ECO:0007669"/>
    <property type="project" value="UniProtKB-KW"/>
</dbReference>
<evidence type="ECO:0000313" key="8">
    <source>
        <dbReference type="EMBL" id="HGI31624.1"/>
    </source>
</evidence>
<evidence type="ECO:0000256" key="2">
    <source>
        <dbReference type="ARBA" id="ARBA00022692"/>
    </source>
</evidence>
<dbReference type="PANTHER" id="PTHR42727:SF1">
    <property type="entry name" value="PHOSPHATE TRANSPORT SYSTEM PERMEASE"/>
    <property type="match status" value="1"/>
</dbReference>
<accession>A0A7V3YIA6</accession>
<name>A0A7V3YIA6_9BACT</name>
<dbReference type="PROSITE" id="PS50928">
    <property type="entry name" value="ABC_TM1"/>
    <property type="match status" value="1"/>
</dbReference>
<feature type="transmembrane region" description="Helical" evidence="5">
    <location>
        <begin position="270"/>
        <end position="289"/>
    </location>
</feature>
<feature type="transmembrane region" description="Helical" evidence="5">
    <location>
        <begin position="117"/>
        <end position="137"/>
    </location>
</feature>
<evidence type="ECO:0000256" key="6">
    <source>
        <dbReference type="RuleBase" id="RU363054"/>
    </source>
</evidence>
<evidence type="ECO:0000256" key="1">
    <source>
        <dbReference type="ARBA" id="ARBA00004651"/>
    </source>
</evidence>
<dbReference type="EMBL" id="DTFV01000141">
    <property type="protein sequence ID" value="HGI31624.1"/>
    <property type="molecule type" value="Genomic_DNA"/>
</dbReference>
<dbReference type="InterPro" id="IPR035906">
    <property type="entry name" value="MetI-like_sf"/>
</dbReference>
<reference evidence="8" key="1">
    <citation type="journal article" date="2020" name="mSystems">
        <title>Genome- and Community-Level Interaction Insights into Carbon Utilization and Element Cycling Functions of Hydrothermarchaeota in Hydrothermal Sediment.</title>
        <authorList>
            <person name="Zhou Z."/>
            <person name="Liu Y."/>
            <person name="Xu W."/>
            <person name="Pan J."/>
            <person name="Luo Z.H."/>
            <person name="Li M."/>
        </authorList>
    </citation>
    <scope>NUCLEOTIDE SEQUENCE [LARGE SCALE GENOMIC DNA]</scope>
    <source>
        <strain evidence="8">SpSt-747</strain>
    </source>
</reference>
<evidence type="ECO:0000256" key="3">
    <source>
        <dbReference type="ARBA" id="ARBA00022989"/>
    </source>
</evidence>
<dbReference type="GO" id="GO:0005886">
    <property type="term" value="C:plasma membrane"/>
    <property type="evidence" value="ECO:0007669"/>
    <property type="project" value="UniProtKB-SubCell"/>
</dbReference>
<gene>
    <name evidence="8" type="primary">pstC</name>
    <name evidence="8" type="ORF">ENV30_10070</name>
</gene>
<dbReference type="CDD" id="cd06261">
    <property type="entry name" value="TM_PBP2"/>
    <property type="match status" value="1"/>
</dbReference>
<keyword evidence="3 5" id="KW-1133">Transmembrane helix</keyword>
<feature type="transmembrane region" description="Helical" evidence="5">
    <location>
        <begin position="21"/>
        <end position="42"/>
    </location>
</feature>
<comment type="similarity">
    <text evidence="6">Belongs to the binding-protein-dependent transport system permease family. CysTW subfamily.</text>
</comment>
<organism evidence="8">
    <name type="scientific">Candidatus Caldatribacterium californiense</name>
    <dbReference type="NCBI Taxonomy" id="1454726"/>
    <lineage>
        <taxon>Bacteria</taxon>
        <taxon>Pseudomonadati</taxon>
        <taxon>Atribacterota</taxon>
        <taxon>Atribacteria</taxon>
        <taxon>Atribacterales</taxon>
        <taxon>Candidatus Caldatribacteriaceae</taxon>
        <taxon>Candidatus Caldatribacterium</taxon>
    </lineage>
</organism>
<keyword evidence="2 5" id="KW-0812">Transmembrane</keyword>
<evidence type="ECO:0000259" key="7">
    <source>
        <dbReference type="PROSITE" id="PS50928"/>
    </source>
</evidence>
<dbReference type="InterPro" id="IPR011864">
    <property type="entry name" value="Phosphate_PstC"/>
</dbReference>
<feature type="transmembrane region" description="Helical" evidence="5">
    <location>
        <begin position="72"/>
        <end position="105"/>
    </location>
</feature>
<dbReference type="PANTHER" id="PTHR42727">
    <property type="entry name" value="PHOSPHATE TRANSPORT SYSTEM PERMEASE PROTEIN"/>
    <property type="match status" value="1"/>
</dbReference>
<feature type="transmembrane region" description="Helical" evidence="5">
    <location>
        <begin position="149"/>
        <end position="168"/>
    </location>
</feature>
<dbReference type="AlphaFoldDB" id="A0A7V3YIA6"/>
<keyword evidence="5" id="KW-0813">Transport</keyword>
<dbReference type="Gene3D" id="1.10.3720.10">
    <property type="entry name" value="MetI-like"/>
    <property type="match status" value="1"/>
</dbReference>
<dbReference type="InterPro" id="IPR000515">
    <property type="entry name" value="MetI-like"/>
</dbReference>
<keyword evidence="6" id="KW-0592">Phosphate transport</keyword>